<dbReference type="HOGENOM" id="CLU_017054_0_0_6"/>
<dbReference type="PROSITE" id="PS51481">
    <property type="entry name" value="DHAK"/>
    <property type="match status" value="1"/>
</dbReference>
<accession>A0A097QZL5</accession>
<keyword evidence="3 6" id="KW-0418">Kinase</keyword>
<dbReference type="PANTHER" id="PTHR28629">
    <property type="entry name" value="TRIOKINASE/FMN CYCLASE"/>
    <property type="match status" value="1"/>
</dbReference>
<dbReference type="KEGG" id="hav:AT03_05560"/>
<evidence type="ECO:0000259" key="5">
    <source>
        <dbReference type="PROSITE" id="PS51481"/>
    </source>
</evidence>
<gene>
    <name evidence="6" type="ORF">AT03_05560</name>
</gene>
<evidence type="ECO:0000256" key="3">
    <source>
        <dbReference type="ARBA" id="ARBA00022777"/>
    </source>
</evidence>
<reference evidence="6 7" key="1">
    <citation type="journal article" date="2014" name="Gut Pathog.">
        <title>Gene clusters of Hafnia alvei strain FB1 important in survival and pathogenesis: a draft genome perspective.</title>
        <authorList>
            <person name="Tan J.Y."/>
            <person name="Yin W.F."/>
            <person name="Chan K.G."/>
        </authorList>
    </citation>
    <scope>NUCLEOTIDE SEQUENCE [LARGE SCALE GENOMIC DNA]</scope>
    <source>
        <strain evidence="6 7">FB1</strain>
    </source>
</reference>
<dbReference type="GO" id="GO:0005829">
    <property type="term" value="C:cytosol"/>
    <property type="evidence" value="ECO:0007669"/>
    <property type="project" value="TreeGrafter"/>
</dbReference>
<dbReference type="Gene3D" id="3.40.50.10440">
    <property type="entry name" value="Dihydroxyacetone kinase, domain 1"/>
    <property type="match status" value="1"/>
</dbReference>
<dbReference type="InterPro" id="IPR004006">
    <property type="entry name" value="DhaK_dom"/>
</dbReference>
<dbReference type="GO" id="GO:0019563">
    <property type="term" value="P:glycerol catabolic process"/>
    <property type="evidence" value="ECO:0007669"/>
    <property type="project" value="TreeGrafter"/>
</dbReference>
<feature type="domain" description="DhaK" evidence="5">
    <location>
        <begin position="10"/>
        <end position="332"/>
    </location>
</feature>
<dbReference type="Pfam" id="PF02733">
    <property type="entry name" value="Dak1"/>
    <property type="match status" value="1"/>
</dbReference>
<dbReference type="RefSeq" id="WP_025800462.1">
    <property type="nucleotide sequence ID" value="NZ_CP009706.1"/>
</dbReference>
<evidence type="ECO:0000313" key="7">
    <source>
        <dbReference type="Proteomes" id="UP000029986"/>
    </source>
</evidence>
<dbReference type="FunFam" id="3.30.1180.20:FF:000001">
    <property type="entry name" value="Dihydroxyacetone kinase 1"/>
    <property type="match status" value="1"/>
</dbReference>
<evidence type="ECO:0000313" key="6">
    <source>
        <dbReference type="EMBL" id="AIU71907.1"/>
    </source>
</evidence>
<evidence type="ECO:0000256" key="4">
    <source>
        <dbReference type="ARBA" id="ARBA00022840"/>
    </source>
</evidence>
<dbReference type="GO" id="GO:0005524">
    <property type="term" value="F:ATP binding"/>
    <property type="evidence" value="ECO:0007669"/>
    <property type="project" value="UniProtKB-KW"/>
</dbReference>
<keyword evidence="7" id="KW-1185">Reference proteome</keyword>
<dbReference type="Gene3D" id="3.30.1180.20">
    <property type="entry name" value="Dihydroxyacetone kinase, domain 2"/>
    <property type="match status" value="1"/>
</dbReference>
<dbReference type="OrthoDB" id="9806345at2"/>
<evidence type="ECO:0000256" key="2">
    <source>
        <dbReference type="ARBA" id="ARBA00022741"/>
    </source>
</evidence>
<keyword evidence="1" id="KW-0808">Transferase</keyword>
<name>A0A097QZL5_HAFAL</name>
<dbReference type="AlphaFoldDB" id="A0A097QZL5"/>
<dbReference type="eggNOG" id="COG2376">
    <property type="taxonomic scope" value="Bacteria"/>
</dbReference>
<organism evidence="6 7">
    <name type="scientific">Hafnia alvei FB1</name>
    <dbReference type="NCBI Taxonomy" id="1453496"/>
    <lineage>
        <taxon>Bacteria</taxon>
        <taxon>Pseudomonadati</taxon>
        <taxon>Pseudomonadota</taxon>
        <taxon>Gammaproteobacteria</taxon>
        <taxon>Enterobacterales</taxon>
        <taxon>Hafniaceae</taxon>
        <taxon>Hafnia</taxon>
    </lineage>
</organism>
<dbReference type="SUPFAM" id="SSF82549">
    <property type="entry name" value="DAK1/DegV-like"/>
    <property type="match status" value="1"/>
</dbReference>
<proteinExistence type="predicted"/>
<dbReference type="FunFam" id="3.40.50.10440:FF:000001">
    <property type="entry name" value="Dihydroxyacetone kinase, DhaK subunit"/>
    <property type="match status" value="1"/>
</dbReference>
<dbReference type="Proteomes" id="UP000029986">
    <property type="component" value="Chromosome"/>
</dbReference>
<dbReference type="PATRIC" id="fig|1453496.5.peg.1109"/>
<sequence length="334" mass="36089">MRKPKKILNNPEDLRHEIMQGIVYAYQGEMISIDEFSAVYRQGINPEQVVVISGGGSGHEPTFAGFIGAGGIDGCALGEVFTSPSPDQIIAVAKATHKNNGVLFLYGNYSGDSMNFDIAAEILADEGIETRTVKATDDIASAPLDRISDRRGVGGIMFLYKIAGAAAQYKKYDLSQLQDVVVKANFNTCTIGVALNGCALPQSDSFNFILGDDEIEVGIGIHGEPGLYRQKLTTADEIVDVMIERLCQDRAFQVGDRLCVAVNNLGALSNTELLVIGRRVGMALDARGLETHDVVIGHFCTSLEMSGFSISLMLLDDELQSLYDMPHSTLGWSK</sequence>
<evidence type="ECO:0000256" key="1">
    <source>
        <dbReference type="ARBA" id="ARBA00022679"/>
    </source>
</evidence>
<keyword evidence="4" id="KW-0067">ATP-binding</keyword>
<dbReference type="EMBL" id="CP009706">
    <property type="protein sequence ID" value="AIU71907.1"/>
    <property type="molecule type" value="Genomic_DNA"/>
</dbReference>
<protein>
    <submittedName>
        <fullName evidence="6">Dihydroxyacetone kinase</fullName>
    </submittedName>
</protein>
<keyword evidence="2" id="KW-0547">Nucleotide-binding</keyword>
<dbReference type="GO" id="GO:0004371">
    <property type="term" value="F:glycerone kinase activity"/>
    <property type="evidence" value="ECO:0007669"/>
    <property type="project" value="InterPro"/>
</dbReference>
<dbReference type="PANTHER" id="PTHR28629:SF4">
    <property type="entry name" value="TRIOKINASE_FMN CYCLASE"/>
    <property type="match status" value="1"/>
</dbReference>
<dbReference type="InterPro" id="IPR050861">
    <property type="entry name" value="Dihydroxyacetone_Kinase"/>
</dbReference>